<dbReference type="InterPro" id="IPR001457">
    <property type="entry name" value="NADH_UbQ/plastoQ_OxRdtase_su6"/>
</dbReference>
<comment type="caution">
    <text evidence="3">The sequence shown here is derived from an EMBL/GenBank/DDBJ whole genome shotgun (WGS) entry which is preliminary data.</text>
</comment>
<feature type="transmembrane region" description="Helical" evidence="2">
    <location>
        <begin position="6"/>
        <end position="24"/>
    </location>
</feature>
<evidence type="ECO:0000313" key="3">
    <source>
        <dbReference type="EMBL" id="MYL82978.1"/>
    </source>
</evidence>
<dbReference type="PANTHER" id="PTHR33269">
    <property type="entry name" value="NADH-UBIQUINONE OXIDOREDUCTASE CHAIN 6"/>
    <property type="match status" value="1"/>
</dbReference>
<feature type="transmembrane region" description="Helical" evidence="2">
    <location>
        <begin position="31"/>
        <end position="53"/>
    </location>
</feature>
<proteinExistence type="inferred from homology"/>
<dbReference type="GO" id="GO:0048038">
    <property type="term" value="F:quinone binding"/>
    <property type="evidence" value="ECO:0007669"/>
    <property type="project" value="UniProtKB-UniRule"/>
</dbReference>
<reference evidence="3 4" key="1">
    <citation type="submission" date="2020-01" db="EMBL/GenBank/DDBJ databases">
        <title>Genome sequence of Desulfovibrio aerotolerans DSM 16695(T).</title>
        <authorList>
            <person name="Karnachuk O."/>
            <person name="Avakyan M."/>
            <person name="Mardanov A."/>
            <person name="Kadnikov V."/>
            <person name="Ravin N."/>
        </authorList>
    </citation>
    <scope>NUCLEOTIDE SEQUENCE [LARGE SCALE GENOMIC DNA]</scope>
    <source>
        <strain evidence="3 4">DSM 16695</strain>
    </source>
</reference>
<keyword evidence="2" id="KW-0472">Membrane</keyword>
<feature type="transmembrane region" description="Helical" evidence="2">
    <location>
        <begin position="59"/>
        <end position="79"/>
    </location>
</feature>
<dbReference type="AlphaFoldDB" id="A0A7C9J8Q5"/>
<keyword evidence="2" id="KW-0874">Quinone</keyword>
<keyword evidence="2" id="KW-0812">Transmembrane</keyword>
<keyword evidence="2" id="KW-1133">Transmembrane helix</keyword>
<comment type="similarity">
    <text evidence="1 2">Belongs to the complex I subunit 6 family.</text>
</comment>
<organism evidence="3 4">
    <name type="scientific">Solidesulfovibrio aerotolerans</name>
    <dbReference type="NCBI Taxonomy" id="295255"/>
    <lineage>
        <taxon>Bacteria</taxon>
        <taxon>Pseudomonadati</taxon>
        <taxon>Thermodesulfobacteriota</taxon>
        <taxon>Desulfovibrionia</taxon>
        <taxon>Desulfovibrionales</taxon>
        <taxon>Desulfovibrionaceae</taxon>
        <taxon>Solidesulfovibrio</taxon>
    </lineage>
</organism>
<dbReference type="Pfam" id="PF00499">
    <property type="entry name" value="Oxidored_q3"/>
    <property type="match status" value="1"/>
</dbReference>
<keyword evidence="2" id="KW-0520">NAD</keyword>
<name>A0A7C9J8Q5_9BACT</name>
<dbReference type="PANTHER" id="PTHR33269:SF17">
    <property type="entry name" value="NADH-UBIQUINONE OXIDOREDUCTASE CHAIN 6"/>
    <property type="match status" value="1"/>
</dbReference>
<dbReference type="EC" id="7.1.1.-" evidence="2"/>
<evidence type="ECO:0000256" key="1">
    <source>
        <dbReference type="ARBA" id="ARBA00005698"/>
    </source>
</evidence>
<dbReference type="GO" id="GO:0008137">
    <property type="term" value="F:NADH dehydrogenase (ubiquinone) activity"/>
    <property type="evidence" value="ECO:0007669"/>
    <property type="project" value="UniProtKB-UniRule"/>
</dbReference>
<comment type="catalytic activity">
    <reaction evidence="2">
        <text>a quinone + NADH + 5 H(+)(in) = a quinol + NAD(+) + 4 H(+)(out)</text>
        <dbReference type="Rhea" id="RHEA:57888"/>
        <dbReference type="ChEBI" id="CHEBI:15378"/>
        <dbReference type="ChEBI" id="CHEBI:24646"/>
        <dbReference type="ChEBI" id="CHEBI:57540"/>
        <dbReference type="ChEBI" id="CHEBI:57945"/>
        <dbReference type="ChEBI" id="CHEBI:132124"/>
    </reaction>
</comment>
<evidence type="ECO:0000256" key="2">
    <source>
        <dbReference type="RuleBase" id="RU004429"/>
    </source>
</evidence>
<comment type="subcellular location">
    <subcellularLocation>
        <location evidence="2">Cell membrane</location>
        <topology evidence="2">Multi-pass membrane protein</topology>
    </subcellularLocation>
</comment>
<dbReference type="GO" id="GO:0005886">
    <property type="term" value="C:plasma membrane"/>
    <property type="evidence" value="ECO:0007669"/>
    <property type="project" value="UniProtKB-SubCell"/>
</dbReference>
<sequence length="175" mass="17297">MTPLGALFYLLAAVLLGAAVLAATRRNPVHAVCCAVAVFLSAGGLMAVLGAPLPGVLMAVVYAGAIMVLFLFIIMLLGLTAGDGPLPTGRLVVPATLAAATLVALFALIGADPTGARLLPAAMAAPAAVGRVLFDTYWLAVEAVSILLFAALAAALLLGRGRSGGRAQPTGGPAA</sequence>
<dbReference type="OrthoDB" id="9790848at2"/>
<dbReference type="Gene3D" id="1.20.120.1200">
    <property type="entry name" value="NADH-ubiquinone/plastoquinone oxidoreductase chain 6, subunit NuoJ"/>
    <property type="match status" value="1"/>
</dbReference>
<protein>
    <recommendedName>
        <fullName evidence="2">NADH-quinone oxidoreductase subunit J</fullName>
        <ecNumber evidence="2">7.1.1.-</ecNumber>
    </recommendedName>
</protein>
<gene>
    <name evidence="3" type="ORF">GTA51_07490</name>
</gene>
<keyword evidence="4" id="KW-1185">Reference proteome</keyword>
<accession>A0A7C9J8Q5</accession>
<dbReference type="InterPro" id="IPR042106">
    <property type="entry name" value="Nuo/plastoQ_OxRdtase_6_NuoJ"/>
</dbReference>
<dbReference type="RefSeq" id="WP_160959980.1">
    <property type="nucleotide sequence ID" value="NZ_WVUD01000009.1"/>
</dbReference>
<evidence type="ECO:0000313" key="4">
    <source>
        <dbReference type="Proteomes" id="UP000482487"/>
    </source>
</evidence>
<keyword evidence="2" id="KW-1003">Cell membrane</keyword>
<feature type="transmembrane region" description="Helical" evidence="2">
    <location>
        <begin position="91"/>
        <end position="111"/>
    </location>
</feature>
<feature type="transmembrane region" description="Helical" evidence="2">
    <location>
        <begin position="137"/>
        <end position="158"/>
    </location>
</feature>
<dbReference type="EMBL" id="WVUD01000009">
    <property type="protein sequence ID" value="MYL82978.1"/>
    <property type="molecule type" value="Genomic_DNA"/>
</dbReference>
<comment type="function">
    <text evidence="2">NDH-1 shuttles electrons from NADH, via FMN and iron-sulfur (Fe-S) centers, to quinones in the respiratory chain. Couples the redox reaction to proton translocation (for every two electrons transferred, four hydrogen ions are translocated across the cytoplasmic membrane), and thus conserves the redox energy in a proton gradient.</text>
</comment>
<dbReference type="Proteomes" id="UP000482487">
    <property type="component" value="Unassembled WGS sequence"/>
</dbReference>